<accession>A0A494ZUZ9</accession>
<sequence>MSAWGGTRGQVPRPTLPSYFSIKNREFNNMKKQHLYKYAVAAFFFEGAWHSPNIVEYRLFLC</sequence>
<proteinExistence type="predicted"/>
<dbReference type="EMBL" id="RBZP01000019">
    <property type="protein sequence ID" value="RKQ30237.1"/>
    <property type="molecule type" value="Genomic_DNA"/>
</dbReference>
<dbReference type="Proteomes" id="UP000269301">
    <property type="component" value="Unassembled WGS sequence"/>
</dbReference>
<name>A0A494ZUZ9_9BACI</name>
<reference evidence="1 2" key="1">
    <citation type="journal article" date="2016" name="Int. J. Syst. Evol. Microbiol.">
        <title>Oceanobacillus halophilus sp. nov., a novel moderately halophilic bacterium from a hypersaline lake.</title>
        <authorList>
            <person name="Amoozegar M.A."/>
            <person name="Bagheri M."/>
            <person name="Makhdoumi A."/>
            <person name="Nikou M.M."/>
            <person name="Fazeli S.A.S."/>
            <person name="Schumann P."/>
            <person name="Sproer C."/>
            <person name="Sanchez-Porro C."/>
            <person name="Ventosa A."/>
        </authorList>
    </citation>
    <scope>NUCLEOTIDE SEQUENCE [LARGE SCALE GENOMIC DNA]</scope>
    <source>
        <strain evidence="1 2">DSM 23996</strain>
    </source>
</reference>
<evidence type="ECO:0000313" key="2">
    <source>
        <dbReference type="Proteomes" id="UP000269301"/>
    </source>
</evidence>
<gene>
    <name evidence="1" type="ORF">D8M06_16230</name>
</gene>
<evidence type="ECO:0000313" key="1">
    <source>
        <dbReference type="EMBL" id="RKQ30237.1"/>
    </source>
</evidence>
<keyword evidence="2" id="KW-1185">Reference proteome</keyword>
<organism evidence="1 2">
    <name type="scientific">Oceanobacillus halophilus</name>
    <dbReference type="NCBI Taxonomy" id="930130"/>
    <lineage>
        <taxon>Bacteria</taxon>
        <taxon>Bacillati</taxon>
        <taxon>Bacillota</taxon>
        <taxon>Bacilli</taxon>
        <taxon>Bacillales</taxon>
        <taxon>Bacillaceae</taxon>
        <taxon>Oceanobacillus</taxon>
    </lineage>
</organism>
<dbReference type="AlphaFoldDB" id="A0A494ZUZ9"/>
<comment type="caution">
    <text evidence="1">The sequence shown here is derived from an EMBL/GenBank/DDBJ whole genome shotgun (WGS) entry which is preliminary data.</text>
</comment>
<protein>
    <submittedName>
        <fullName evidence="1">Uncharacterized protein</fullName>
    </submittedName>
</protein>